<protein>
    <submittedName>
        <fullName evidence="2">Uncharacterized protein At2g39790, mitochondrial-like</fullName>
    </submittedName>
</protein>
<dbReference type="SUPFAM" id="SSF54529">
    <property type="entry name" value="Mitochondrial glycoprotein MAM33-like"/>
    <property type="match status" value="1"/>
</dbReference>
<reference evidence="1" key="1">
    <citation type="journal article" date="2014" name="Nat. Commun.">
        <title>The emerging biofuel crop Camelina sativa retains a highly undifferentiated hexaploid genome structure.</title>
        <authorList>
            <person name="Kagale S."/>
            <person name="Koh C."/>
            <person name="Nixon J."/>
            <person name="Bollina V."/>
            <person name="Clarke W.E."/>
            <person name="Tuteja R."/>
            <person name="Spillane C."/>
            <person name="Robinson S.J."/>
            <person name="Links M.G."/>
            <person name="Clarke C."/>
            <person name="Higgins E.E."/>
            <person name="Huebert T."/>
            <person name="Sharpe A.G."/>
            <person name="Parkin I.A."/>
        </authorList>
    </citation>
    <scope>NUCLEOTIDE SEQUENCE [LARGE SCALE GENOMIC DNA]</scope>
    <source>
        <strain evidence="1">cv. DH55</strain>
    </source>
</reference>
<dbReference type="InterPro" id="IPR003428">
    <property type="entry name" value="MAM33"/>
</dbReference>
<gene>
    <name evidence="2" type="primary">LOC104699332</name>
</gene>
<keyword evidence="1" id="KW-1185">Reference proteome</keyword>
<dbReference type="Gene3D" id="3.10.280.10">
    <property type="entry name" value="Mitochondrial glycoprotein"/>
    <property type="match status" value="1"/>
</dbReference>
<dbReference type="PANTHER" id="PTHR10826:SF41">
    <property type="entry name" value="MITOCHONDRIAL GLYCOPROTEIN FAMILY PROTEIN"/>
    <property type="match status" value="1"/>
</dbReference>
<dbReference type="Proteomes" id="UP000694864">
    <property type="component" value="Chromosome 6"/>
</dbReference>
<name>A0ABM0SLF1_CAMSA</name>
<evidence type="ECO:0000313" key="2">
    <source>
        <dbReference type="RefSeq" id="XP_010412953.1"/>
    </source>
</evidence>
<dbReference type="RefSeq" id="XP_010412953.1">
    <property type="nucleotide sequence ID" value="XM_010414651.1"/>
</dbReference>
<sequence length="237" mass="27014">MAFAGCVRRSASKLASTCGRARSISTVVNCRPSLSLNPSPLRAFISRGFGTSRSDSILGSEIRILKVIDSKILSDLQIDDLDYLKETTPEYFRFRIEDDPADQFVTLTSEHVGENIKVLAFMPSLVADKPSIKLILTVTTKSGLSLEFSCTDFGDHFNIENVTVNHPGEKNDWQFEDLEDDLKKAFNNYVETLVGESTRKLLHRYMMSKQKREYLAWLKDVKKFMNEFHLDRCRINS</sequence>
<dbReference type="PANTHER" id="PTHR10826">
    <property type="entry name" value="COMPLEMENT COMPONENT 1"/>
    <property type="match status" value="1"/>
</dbReference>
<accession>A0ABM0SLF1</accession>
<dbReference type="InterPro" id="IPR036561">
    <property type="entry name" value="MAM33_sf"/>
</dbReference>
<organism evidence="1 2">
    <name type="scientific">Camelina sativa</name>
    <name type="common">False flax</name>
    <name type="synonym">Myagrum sativum</name>
    <dbReference type="NCBI Taxonomy" id="90675"/>
    <lineage>
        <taxon>Eukaryota</taxon>
        <taxon>Viridiplantae</taxon>
        <taxon>Streptophyta</taxon>
        <taxon>Embryophyta</taxon>
        <taxon>Tracheophyta</taxon>
        <taxon>Spermatophyta</taxon>
        <taxon>Magnoliopsida</taxon>
        <taxon>eudicotyledons</taxon>
        <taxon>Gunneridae</taxon>
        <taxon>Pentapetalae</taxon>
        <taxon>rosids</taxon>
        <taxon>malvids</taxon>
        <taxon>Brassicales</taxon>
        <taxon>Brassicaceae</taxon>
        <taxon>Camelineae</taxon>
        <taxon>Camelina</taxon>
    </lineage>
</organism>
<reference evidence="2" key="2">
    <citation type="submission" date="2025-08" db="UniProtKB">
        <authorList>
            <consortium name="RefSeq"/>
        </authorList>
    </citation>
    <scope>IDENTIFICATION</scope>
    <source>
        <tissue evidence="2">Leaf</tissue>
    </source>
</reference>
<evidence type="ECO:0000313" key="1">
    <source>
        <dbReference type="Proteomes" id="UP000694864"/>
    </source>
</evidence>
<proteinExistence type="predicted"/>
<dbReference type="GeneID" id="104699332"/>
<dbReference type="Pfam" id="PF02330">
    <property type="entry name" value="MAM33"/>
    <property type="match status" value="1"/>
</dbReference>